<dbReference type="Gene3D" id="3.40.50.300">
    <property type="entry name" value="P-loop containing nucleotide triphosphate hydrolases"/>
    <property type="match status" value="1"/>
</dbReference>
<protein>
    <submittedName>
        <fullName evidence="1">Shikimate kinase</fullName>
    </submittedName>
</protein>
<evidence type="ECO:0000313" key="3">
    <source>
        <dbReference type="Proteomes" id="UP000216354"/>
    </source>
</evidence>
<dbReference type="AlphaFoldDB" id="A0A261S7P8"/>
<dbReference type="Proteomes" id="UP000217005">
    <property type="component" value="Unassembled WGS sequence"/>
</dbReference>
<proteinExistence type="predicted"/>
<organism evidence="1 4">
    <name type="scientific">Bordetella genomosp. 1</name>
    <dbReference type="NCBI Taxonomy" id="1395607"/>
    <lineage>
        <taxon>Bacteria</taxon>
        <taxon>Pseudomonadati</taxon>
        <taxon>Pseudomonadota</taxon>
        <taxon>Betaproteobacteria</taxon>
        <taxon>Burkholderiales</taxon>
        <taxon>Alcaligenaceae</taxon>
        <taxon>Bordetella</taxon>
    </lineage>
</organism>
<dbReference type="GO" id="GO:0016301">
    <property type="term" value="F:kinase activity"/>
    <property type="evidence" value="ECO:0007669"/>
    <property type="project" value="UniProtKB-KW"/>
</dbReference>
<keyword evidence="1" id="KW-0808">Transferase</keyword>
<accession>A0A261S7P8</accession>
<evidence type="ECO:0000313" key="1">
    <source>
        <dbReference type="EMBL" id="OZI32982.1"/>
    </source>
</evidence>
<evidence type="ECO:0000313" key="4">
    <source>
        <dbReference type="Proteomes" id="UP000217005"/>
    </source>
</evidence>
<dbReference type="OrthoDB" id="8655090at2"/>
<dbReference type="RefSeq" id="WP_094827977.1">
    <property type="nucleotide sequence ID" value="NZ_NEVL01000004.1"/>
</dbReference>
<keyword evidence="3" id="KW-1185">Reference proteome</keyword>
<gene>
    <name evidence="2" type="ORF">CAL27_22810</name>
    <name evidence="1" type="ORF">CEG14_19135</name>
</gene>
<sequence>MNLPVSAPCVIHLNGPINAGKSTIGPRVAALLPQGVWIDGDDLAGPDDLPREAQWEQAHARLAEAIAALRVGTLVLGYPMDQALYERLHAAAQEAGARLLVVTLSPPLDVALSDRGERRLTPEERARVAEMYEQGYPSRPFSDLVLNTARLSPDECAEDIVALAATAGR</sequence>
<reference evidence="2 3" key="2">
    <citation type="submission" date="2017-05" db="EMBL/GenBank/DDBJ databases">
        <title>Complete and WGS of Bordetella genogroups.</title>
        <authorList>
            <person name="Spilker T."/>
            <person name="Lipuma J."/>
        </authorList>
    </citation>
    <scope>NUCLEOTIDE SEQUENCE [LARGE SCALE GENOMIC DNA]</scope>
    <source>
        <strain evidence="2 3">AU9795</strain>
    </source>
</reference>
<comment type="caution">
    <text evidence="1">The sequence shown here is derived from an EMBL/GenBank/DDBJ whole genome shotgun (WGS) entry which is preliminary data.</text>
</comment>
<dbReference type="EMBL" id="NEVR01000006">
    <property type="protein sequence ID" value="OZI57086.1"/>
    <property type="molecule type" value="Genomic_DNA"/>
</dbReference>
<reference evidence="1 4" key="1">
    <citation type="submission" date="2017-05" db="EMBL/GenBank/DDBJ databases">
        <title>Complete and WGS of Bordetella genogroups.</title>
        <authorList>
            <person name="Spilker T."/>
            <person name="LiPuma J."/>
        </authorList>
    </citation>
    <scope>NUCLEOTIDE SEQUENCE [LARGE SCALE GENOMIC DNA]</scope>
    <source>
        <strain evidence="1 4">AU17610</strain>
    </source>
</reference>
<dbReference type="EMBL" id="NEVL01000004">
    <property type="protein sequence ID" value="OZI32982.1"/>
    <property type="molecule type" value="Genomic_DNA"/>
</dbReference>
<dbReference type="InterPro" id="IPR027417">
    <property type="entry name" value="P-loop_NTPase"/>
</dbReference>
<name>A0A261S7P8_9BORD</name>
<evidence type="ECO:0000313" key="2">
    <source>
        <dbReference type="EMBL" id="OZI57086.1"/>
    </source>
</evidence>
<dbReference type="SUPFAM" id="SSF52540">
    <property type="entry name" value="P-loop containing nucleoside triphosphate hydrolases"/>
    <property type="match status" value="1"/>
</dbReference>
<dbReference type="Proteomes" id="UP000216354">
    <property type="component" value="Unassembled WGS sequence"/>
</dbReference>
<keyword evidence="1" id="KW-0418">Kinase</keyword>